<evidence type="ECO:0000256" key="6">
    <source>
        <dbReference type="ARBA" id="ARBA00023034"/>
    </source>
</evidence>
<dbReference type="EMBL" id="CAJNOU010000675">
    <property type="protein sequence ID" value="CAF1062500.1"/>
    <property type="molecule type" value="Genomic_DNA"/>
</dbReference>
<sequence>MLLISYIYRFILLINRNFRCWRFIILAMMIYFIINLYILLKQTRLNSKSIFGNKYLRQQLLQDKKKNENIQNIRKRSSSSLCICENNNKKTLQSHSPISPEARLRYSFIDIDDLDVDINYLNEEYRPSQQLNILPPSPDSHPYTRILNVKGDTSVIIYNRLPQCYEHTMGLFLQDISYLHSYTYISSQIYVPFSYNKSALVSIARSLNKHKFKQLIYERHIYFFDYYALQFPNHPVWINLVRDPMYRIAAEYKHSREICRKTNRCFVEQDVINETLDECVIKRSPKECISSDNGITRMLPFFCGLKYSIECQEENDWALKQAKQNIDFFYTVVGIAEEFYKFLYILEKLLPQYFKLARILFMNQHDPKILADKRDINVRLPNKNTTKILMPFLKYEYDLYNYIKKRFLDQYNMLLELDN</sequence>
<evidence type="ECO:0000313" key="11">
    <source>
        <dbReference type="EMBL" id="CAF3934063.1"/>
    </source>
</evidence>
<protein>
    <submittedName>
        <fullName evidence="10">Uncharacterized protein</fullName>
    </submittedName>
</protein>
<keyword evidence="3 9" id="KW-0812">Transmembrane</keyword>
<dbReference type="GO" id="GO:0008146">
    <property type="term" value="F:sulfotransferase activity"/>
    <property type="evidence" value="ECO:0007669"/>
    <property type="project" value="InterPro"/>
</dbReference>
<name>A0A814LER6_9BILA</name>
<keyword evidence="7 9" id="KW-0472">Membrane</keyword>
<feature type="transmembrane region" description="Helical" evidence="9">
    <location>
        <begin position="20"/>
        <end position="40"/>
    </location>
</feature>
<proteinExistence type="predicted"/>
<reference evidence="10" key="1">
    <citation type="submission" date="2021-02" db="EMBL/GenBank/DDBJ databases">
        <authorList>
            <person name="Nowell W R."/>
        </authorList>
    </citation>
    <scope>NUCLEOTIDE SEQUENCE</scope>
</reference>
<keyword evidence="6" id="KW-0333">Golgi apparatus</keyword>
<evidence type="ECO:0000256" key="4">
    <source>
        <dbReference type="ARBA" id="ARBA00022968"/>
    </source>
</evidence>
<evidence type="ECO:0000256" key="7">
    <source>
        <dbReference type="ARBA" id="ARBA00023136"/>
    </source>
</evidence>
<gene>
    <name evidence="11" type="ORF">FNK824_LOCUS22300</name>
    <name evidence="10" type="ORF">SEV965_LOCUS13923</name>
</gene>
<dbReference type="EMBL" id="CAJOBE010004488">
    <property type="protein sequence ID" value="CAF3934063.1"/>
    <property type="molecule type" value="Genomic_DNA"/>
</dbReference>
<keyword evidence="8" id="KW-0325">Glycoprotein</keyword>
<dbReference type="Proteomes" id="UP000663874">
    <property type="component" value="Unassembled WGS sequence"/>
</dbReference>
<accession>A0A814LER6</accession>
<evidence type="ECO:0000256" key="9">
    <source>
        <dbReference type="SAM" id="Phobius"/>
    </source>
</evidence>
<dbReference type="AlphaFoldDB" id="A0A814LER6"/>
<evidence type="ECO:0000256" key="1">
    <source>
        <dbReference type="ARBA" id="ARBA00004323"/>
    </source>
</evidence>
<evidence type="ECO:0000256" key="5">
    <source>
        <dbReference type="ARBA" id="ARBA00022989"/>
    </source>
</evidence>
<evidence type="ECO:0000313" key="10">
    <source>
        <dbReference type="EMBL" id="CAF1062500.1"/>
    </source>
</evidence>
<dbReference type="PANTHER" id="PTHR12129">
    <property type="entry name" value="HEPARAN SULFATE 2-O-SULFOTRANSFERASE"/>
    <property type="match status" value="1"/>
</dbReference>
<organism evidence="10 12">
    <name type="scientific">Rotaria sordida</name>
    <dbReference type="NCBI Taxonomy" id="392033"/>
    <lineage>
        <taxon>Eukaryota</taxon>
        <taxon>Metazoa</taxon>
        <taxon>Spiralia</taxon>
        <taxon>Gnathifera</taxon>
        <taxon>Rotifera</taxon>
        <taxon>Eurotatoria</taxon>
        <taxon>Bdelloidea</taxon>
        <taxon>Philodinida</taxon>
        <taxon>Philodinidae</taxon>
        <taxon>Rotaria</taxon>
    </lineage>
</organism>
<dbReference type="PANTHER" id="PTHR12129:SF15">
    <property type="entry name" value="URONYL 2-SULFOTRANSFERASE"/>
    <property type="match status" value="1"/>
</dbReference>
<dbReference type="InterPro" id="IPR027417">
    <property type="entry name" value="P-loop_NTPase"/>
</dbReference>
<dbReference type="Gene3D" id="3.40.50.300">
    <property type="entry name" value="P-loop containing nucleotide triphosphate hydrolases"/>
    <property type="match status" value="1"/>
</dbReference>
<keyword evidence="5 9" id="KW-1133">Transmembrane helix</keyword>
<evidence type="ECO:0000256" key="2">
    <source>
        <dbReference type="ARBA" id="ARBA00022679"/>
    </source>
</evidence>
<evidence type="ECO:0000256" key="8">
    <source>
        <dbReference type="ARBA" id="ARBA00023180"/>
    </source>
</evidence>
<comment type="caution">
    <text evidence="10">The sequence shown here is derived from an EMBL/GenBank/DDBJ whole genome shotgun (WGS) entry which is preliminary data.</text>
</comment>
<comment type="subcellular location">
    <subcellularLocation>
        <location evidence="1">Golgi apparatus membrane</location>
        <topology evidence="1">Single-pass type II membrane protein</topology>
    </subcellularLocation>
</comment>
<evidence type="ECO:0000313" key="12">
    <source>
        <dbReference type="Proteomes" id="UP000663889"/>
    </source>
</evidence>
<dbReference type="Proteomes" id="UP000663889">
    <property type="component" value="Unassembled WGS sequence"/>
</dbReference>
<keyword evidence="4" id="KW-0735">Signal-anchor</keyword>
<dbReference type="GO" id="GO:0000139">
    <property type="term" value="C:Golgi membrane"/>
    <property type="evidence" value="ECO:0007669"/>
    <property type="project" value="UniProtKB-SubCell"/>
</dbReference>
<keyword evidence="2" id="KW-0808">Transferase</keyword>
<dbReference type="InterPro" id="IPR007734">
    <property type="entry name" value="Heparan_SO4_2-O-STrfase"/>
</dbReference>
<evidence type="ECO:0000256" key="3">
    <source>
        <dbReference type="ARBA" id="ARBA00022692"/>
    </source>
</evidence>